<name>A0A0H5QXI5_9EUKA</name>
<sequence>MNITDNNWDGPFKKINVYILFMITVPRLVFVAAVVAIVIGYLAIHRTVEVVKWRPGRIRSIPERSPILNTYYAPVFHQIYLDFRIGNIIRLFEQGDRAIAERHLNSVAAKPEDKSRLWMVVAIAVAKKRRWSSLTYALGQPGVKSDPVMATIYLMTSKSNPTIRDQIWRQLTPTAMALVILYARERDDRIAIAHVLQRVPKPLPIDVRTAAGKVLLSATNLRDIDLVMIVKQSAFYWDLEYAIQAAVKLGDLSTLTTIAGTDRTRYQNAALVAMATAIEMEKTDLFWEIAKMFNLEGIYPDKGGFISMMLDVWYFVPVNIIESMLDSAKERVKPVVEPQINMGGRVQAKLMTAIANNDDDFLRRRAPTLRSGTLGKILVVSAIRGDLMLMKAVMPFIQIKPRLLSTALVIAAGKASEHRQRRIVHWILHQINDLGLSQILANAVIRRDYRLINDMIDAVGDVPTVMFNTEIGRALEYAFLNDDSELISVLLRLPLRNHFTTIGKRRAVLYAARNGRTDLIDLILSKSTIRDLKHVNVLLLDVLGGLLETERYDDALRYWRHRHEWNWRVHDLSSATFENWHYESDSDRVGHPDSLVHRNHALSIILHNRPLLETLRELLEKVAAIYSFHVDRAEQRLEELKSSATPFWSPPDRDPIQRNVDYVPNFMRSHNPSARSGWAEVGRMLLHQVKETAKKTAKDVGQTSGDLIYDLIEEPLAY</sequence>
<evidence type="ECO:0000256" key="1">
    <source>
        <dbReference type="SAM" id="Phobius"/>
    </source>
</evidence>
<reference evidence="2" key="1">
    <citation type="submission" date="2015-04" db="EMBL/GenBank/DDBJ databases">
        <title>The genome sequence of the plant pathogenic Rhizarian Plasmodiophora brassicae reveals insights in its biotrophic life cycle and the origin of chitin synthesis.</title>
        <authorList>
            <person name="Schwelm A."/>
            <person name="Fogelqvist J."/>
            <person name="Knaust A."/>
            <person name="Julke S."/>
            <person name="Lilja T."/>
            <person name="Dhandapani V."/>
            <person name="Bonilla-Rosso G."/>
            <person name="Karlsson M."/>
            <person name="Shevchenko A."/>
            <person name="Choi S.R."/>
            <person name="Kim H.G."/>
            <person name="Park J.Y."/>
            <person name="Lim Y.P."/>
            <person name="Ludwig-Muller J."/>
            <person name="Dixelius C."/>
        </authorList>
    </citation>
    <scope>NUCLEOTIDE SEQUENCE</scope>
    <source>
        <tissue evidence="2">Potato root galls</tissue>
    </source>
</reference>
<dbReference type="SUPFAM" id="SSF140860">
    <property type="entry name" value="Pseudo ankyrin repeat-like"/>
    <property type="match status" value="1"/>
</dbReference>
<feature type="transmembrane region" description="Helical" evidence="1">
    <location>
        <begin position="15"/>
        <end position="44"/>
    </location>
</feature>
<keyword evidence="1" id="KW-1133">Transmembrane helix</keyword>
<keyword evidence="1" id="KW-0472">Membrane</keyword>
<accession>A0A0H5QXI5</accession>
<protein>
    <submittedName>
        <fullName evidence="2">Uncharacterized protein</fullName>
    </submittedName>
</protein>
<proteinExistence type="predicted"/>
<organism evidence="2">
    <name type="scientific">Spongospora subterranea</name>
    <dbReference type="NCBI Taxonomy" id="70186"/>
    <lineage>
        <taxon>Eukaryota</taxon>
        <taxon>Sar</taxon>
        <taxon>Rhizaria</taxon>
        <taxon>Endomyxa</taxon>
        <taxon>Phytomyxea</taxon>
        <taxon>Plasmodiophorida</taxon>
        <taxon>Plasmodiophoridae</taxon>
        <taxon>Spongospora</taxon>
    </lineage>
</organism>
<evidence type="ECO:0000313" key="2">
    <source>
        <dbReference type="EMBL" id="CRZ06331.1"/>
    </source>
</evidence>
<dbReference type="EMBL" id="HACM01005889">
    <property type="protein sequence ID" value="CRZ06331.1"/>
    <property type="molecule type" value="Transcribed_RNA"/>
</dbReference>
<keyword evidence="1" id="KW-0812">Transmembrane</keyword>
<dbReference type="AlphaFoldDB" id="A0A0H5QXI5"/>